<feature type="binding site" evidence="2">
    <location>
        <position position="262"/>
    </location>
    <ligand>
        <name>substrate</name>
    </ligand>
</feature>
<dbReference type="InterPro" id="IPR010347">
    <property type="entry name" value="Tdp1"/>
</dbReference>
<dbReference type="InterPro" id="IPR003903">
    <property type="entry name" value="UIM_dom"/>
</dbReference>
<keyword evidence="6" id="KW-1185">Reference proteome</keyword>
<dbReference type="GO" id="GO:0017005">
    <property type="term" value="F:3'-tyrosyl-DNA phosphodiesterase activity"/>
    <property type="evidence" value="ECO:0007669"/>
    <property type="project" value="TreeGrafter"/>
</dbReference>
<evidence type="ECO:0000256" key="2">
    <source>
        <dbReference type="PIRSR" id="PIRSR610347-2"/>
    </source>
</evidence>
<reference evidence="5" key="1">
    <citation type="journal article" date="2020" name="Stud. Mycol.">
        <title>101 Dothideomycetes genomes: a test case for predicting lifestyles and emergence of pathogens.</title>
        <authorList>
            <person name="Haridas S."/>
            <person name="Albert R."/>
            <person name="Binder M."/>
            <person name="Bloem J."/>
            <person name="Labutti K."/>
            <person name="Salamov A."/>
            <person name="Andreopoulos B."/>
            <person name="Baker S."/>
            <person name="Barry K."/>
            <person name="Bills G."/>
            <person name="Bluhm B."/>
            <person name="Cannon C."/>
            <person name="Castanera R."/>
            <person name="Culley D."/>
            <person name="Daum C."/>
            <person name="Ezra D."/>
            <person name="Gonzalez J."/>
            <person name="Henrissat B."/>
            <person name="Kuo A."/>
            <person name="Liang C."/>
            <person name="Lipzen A."/>
            <person name="Lutzoni F."/>
            <person name="Magnuson J."/>
            <person name="Mondo S."/>
            <person name="Nolan M."/>
            <person name="Ohm R."/>
            <person name="Pangilinan J."/>
            <person name="Park H.-J."/>
            <person name="Ramirez L."/>
            <person name="Alfaro M."/>
            <person name="Sun H."/>
            <person name="Tritt A."/>
            <person name="Yoshinaga Y."/>
            <person name="Zwiers L.-H."/>
            <person name="Turgeon B."/>
            <person name="Goodwin S."/>
            <person name="Spatafora J."/>
            <person name="Crous P."/>
            <person name="Grigoriev I."/>
        </authorList>
    </citation>
    <scope>NUCLEOTIDE SEQUENCE</scope>
    <source>
        <strain evidence="5">HMLAC05119</strain>
    </source>
</reference>
<evidence type="ECO:0000256" key="3">
    <source>
        <dbReference type="PIRSR" id="PIRSR610347-3"/>
    </source>
</evidence>
<dbReference type="EMBL" id="ML979134">
    <property type="protein sequence ID" value="KAF1918565.1"/>
    <property type="molecule type" value="Genomic_DNA"/>
</dbReference>
<dbReference type="PANTHER" id="PTHR12415:SF4">
    <property type="entry name" value="TYROSYL-DNA PHOSPHODIESTERASE DOMAIN-CONTAINING PROTEIN"/>
    <property type="match status" value="1"/>
</dbReference>
<dbReference type="PROSITE" id="PS50330">
    <property type="entry name" value="UIM"/>
    <property type="match status" value="1"/>
</dbReference>
<dbReference type="GO" id="GO:0003690">
    <property type="term" value="F:double-stranded DNA binding"/>
    <property type="evidence" value="ECO:0007669"/>
    <property type="project" value="TreeGrafter"/>
</dbReference>
<dbReference type="Pfam" id="PF06087">
    <property type="entry name" value="Tyr-DNA_phospho"/>
    <property type="match status" value="1"/>
</dbReference>
<dbReference type="SMART" id="SM00726">
    <property type="entry name" value="UIM"/>
    <property type="match status" value="2"/>
</dbReference>
<proteinExistence type="predicted"/>
<feature type="active site" description="Proton donor/acceptor" evidence="1">
    <location>
        <position position="489"/>
    </location>
</feature>
<dbReference type="SUPFAM" id="SSF56024">
    <property type="entry name" value="Phospholipase D/nuclease"/>
    <property type="match status" value="2"/>
</dbReference>
<feature type="site" description="Interaction with DNA" evidence="3">
    <location>
        <position position="516"/>
    </location>
</feature>
<dbReference type="AlphaFoldDB" id="A0A6A5QSA3"/>
<feature type="binding site" evidence="2">
    <location>
        <position position="491"/>
    </location>
    <ligand>
        <name>substrate</name>
    </ligand>
</feature>
<name>A0A6A5QSA3_AMPQU</name>
<dbReference type="PANTHER" id="PTHR12415">
    <property type="entry name" value="TYROSYL-DNA PHOSPHODIESTERASE 1"/>
    <property type="match status" value="1"/>
</dbReference>
<feature type="active site" description="Nucleophile" evidence="1">
    <location>
        <position position="260"/>
    </location>
</feature>
<dbReference type="Gene3D" id="3.30.870.10">
    <property type="entry name" value="Endonuclease Chain A"/>
    <property type="match status" value="2"/>
</dbReference>
<evidence type="ECO:0000256" key="1">
    <source>
        <dbReference type="PIRSR" id="PIRSR610347-1"/>
    </source>
</evidence>
<dbReference type="CDD" id="cd09122">
    <property type="entry name" value="PLDc_Tdp1_1"/>
    <property type="match status" value="1"/>
</dbReference>
<dbReference type="GO" id="GO:0003697">
    <property type="term" value="F:single-stranded DNA binding"/>
    <property type="evidence" value="ECO:0007669"/>
    <property type="project" value="TreeGrafter"/>
</dbReference>
<evidence type="ECO:0000256" key="4">
    <source>
        <dbReference type="SAM" id="MobiDB-lite"/>
    </source>
</evidence>
<dbReference type="Pfam" id="PF02809">
    <property type="entry name" value="UIM"/>
    <property type="match status" value="2"/>
</dbReference>
<feature type="compositionally biased region" description="Basic and acidic residues" evidence="4">
    <location>
        <begin position="112"/>
        <end position="123"/>
    </location>
</feature>
<organism evidence="5 6">
    <name type="scientific">Ampelomyces quisqualis</name>
    <name type="common">Powdery mildew agent</name>
    <dbReference type="NCBI Taxonomy" id="50730"/>
    <lineage>
        <taxon>Eukaryota</taxon>
        <taxon>Fungi</taxon>
        <taxon>Dikarya</taxon>
        <taxon>Ascomycota</taxon>
        <taxon>Pezizomycotina</taxon>
        <taxon>Dothideomycetes</taxon>
        <taxon>Pleosporomycetidae</taxon>
        <taxon>Pleosporales</taxon>
        <taxon>Pleosporineae</taxon>
        <taxon>Phaeosphaeriaceae</taxon>
        <taxon>Ampelomyces</taxon>
    </lineage>
</organism>
<accession>A0A6A5QSA3</accession>
<dbReference type="Gene3D" id="6.10.140.100">
    <property type="match status" value="1"/>
</dbReference>
<feature type="region of interest" description="Disordered" evidence="4">
    <location>
        <begin position="15"/>
        <end position="47"/>
    </location>
</feature>
<dbReference type="GO" id="GO:0005634">
    <property type="term" value="C:nucleus"/>
    <property type="evidence" value="ECO:0007669"/>
    <property type="project" value="InterPro"/>
</dbReference>
<dbReference type="Proteomes" id="UP000800096">
    <property type="component" value="Unassembled WGS sequence"/>
</dbReference>
<evidence type="ECO:0000313" key="6">
    <source>
        <dbReference type="Proteomes" id="UP000800096"/>
    </source>
</evidence>
<protein>
    <submittedName>
        <fullName evidence="5">Tyrosyl-DNA phosphodiesterase domain-containing protein</fullName>
    </submittedName>
</protein>
<gene>
    <name evidence="5" type="ORF">BDU57DRAFT_203481</name>
</gene>
<dbReference type="OrthoDB" id="47785at2759"/>
<feature type="region of interest" description="Disordered" evidence="4">
    <location>
        <begin position="86"/>
        <end position="150"/>
    </location>
</feature>
<evidence type="ECO:0000313" key="5">
    <source>
        <dbReference type="EMBL" id="KAF1918565.1"/>
    </source>
</evidence>
<feature type="compositionally biased region" description="Polar residues" evidence="4">
    <location>
        <begin position="86"/>
        <end position="107"/>
    </location>
</feature>
<dbReference type="GO" id="GO:0006281">
    <property type="term" value="P:DNA repair"/>
    <property type="evidence" value="ECO:0007669"/>
    <property type="project" value="InterPro"/>
</dbReference>
<sequence length="595" mass="65495">MASSDEDEDLKLALALSLHDSPPKQPKRVKTDPKAIDLTSDTEDEDEDMRRAMALSLGALKQSASPQQPLTAKLSSAVTCSSPITTGTIPASSTLHTSSSTGQSRASGISGIDRKAMELERLARLGKRKREPPPSLPSKQTASDARVNPDVQAPSIMSTLEYPRGAIKRTAATNFPRTDDITIDEVLQAESLNIAVISSFMWDSQWLVKKLSPRKVKQIWVMNAKGEDVQQRWVREMEEAGVPNLKMHFPPMDGLIHSMHSKLMLLFGKDKLRVVVPSANMIPFDWGEVPNDWQPGVMENSVFLVDLPRRNDRAVGDKKDLTAFGKELVHFLERQEIGTNVADGVRKFDFAQTGHLAFVHAIGGSHPGESQNPTGLAGLAKAIRDLELDDVKVIEIDYASASLGAINDQFLQRMYLAARGEPFTAASTVSNVRDHFRVYFPTDKAVEKSIGGRDCGGTISLCKKYYDAPTFPRECLRNYDSTRRGMLSHNKLLFARGIKNNGKPFAWVYTGSANMSESAWGMQKVLKKTGQVGSLSIRNWECGVVVPVPKQKILSLDSSDGKIPPMSVFDGTIEVPFVHPGEAYGDEQPWLFMSG</sequence>